<evidence type="ECO:0000313" key="2">
    <source>
        <dbReference type="EMBL" id="CUJ84997.1"/>
    </source>
</evidence>
<dbReference type="EMBL" id="CYTW01000001">
    <property type="protein sequence ID" value="CUJ84997.1"/>
    <property type="molecule type" value="Genomic_DNA"/>
</dbReference>
<dbReference type="RefSeq" id="WP_058309681.1">
    <property type="nucleotide sequence ID" value="NZ_CYTW01000001.1"/>
</dbReference>
<accession>A0A0P1I1Z0</accession>
<evidence type="ECO:0000256" key="1">
    <source>
        <dbReference type="ARBA" id="ARBA00023002"/>
    </source>
</evidence>
<dbReference type="EC" id="1.4.99.5" evidence="2"/>
<dbReference type="GeneID" id="83879522"/>
<dbReference type="SUPFAM" id="SSF54292">
    <property type="entry name" value="2Fe-2S ferredoxin-like"/>
    <property type="match status" value="1"/>
</dbReference>
<keyword evidence="3" id="KW-1185">Reference proteome</keyword>
<dbReference type="AlphaFoldDB" id="A0A0P1I1Z0"/>
<dbReference type="Proteomes" id="UP000051870">
    <property type="component" value="Unassembled WGS sequence"/>
</dbReference>
<keyword evidence="1 2" id="KW-0560">Oxidoreductase</keyword>
<dbReference type="GO" id="GO:0050622">
    <property type="term" value="F:glycine dehydrogenase (cyanide-forming) activity"/>
    <property type="evidence" value="ECO:0007669"/>
    <property type="project" value="UniProtKB-EC"/>
</dbReference>
<dbReference type="GO" id="GO:0051536">
    <property type="term" value="F:iron-sulfur cluster binding"/>
    <property type="evidence" value="ECO:0007669"/>
    <property type="project" value="InterPro"/>
</dbReference>
<dbReference type="Pfam" id="PF13510">
    <property type="entry name" value="Fer2_4"/>
    <property type="match status" value="1"/>
</dbReference>
<dbReference type="STRING" id="1715693.PH7735_00437"/>
<organism evidence="2 3">
    <name type="scientific">Shimia thalassica</name>
    <dbReference type="NCBI Taxonomy" id="1715693"/>
    <lineage>
        <taxon>Bacteria</taxon>
        <taxon>Pseudomonadati</taxon>
        <taxon>Pseudomonadota</taxon>
        <taxon>Alphaproteobacteria</taxon>
        <taxon>Rhodobacterales</taxon>
        <taxon>Roseobacteraceae</taxon>
    </lineage>
</organism>
<gene>
    <name evidence="2" type="primary">hcnA</name>
    <name evidence="2" type="ORF">PH7735_00437</name>
</gene>
<dbReference type="InterPro" id="IPR036010">
    <property type="entry name" value="2Fe-2S_ferredoxin-like_sf"/>
</dbReference>
<reference evidence="3" key="1">
    <citation type="submission" date="2015-09" db="EMBL/GenBank/DDBJ databases">
        <authorList>
            <person name="Rodrigo-Torres Lidia"/>
            <person name="Arahal R.David."/>
        </authorList>
    </citation>
    <scope>NUCLEOTIDE SEQUENCE [LARGE SCALE GENOMIC DNA]</scope>
    <source>
        <strain evidence="3">CECT 7735</strain>
    </source>
</reference>
<dbReference type="Gene3D" id="3.10.20.440">
    <property type="entry name" value="2Fe-2S iron-sulphur cluster binding domain, sarcosine oxidase, alpha subunit, N-terminal domain"/>
    <property type="match status" value="1"/>
</dbReference>
<protein>
    <submittedName>
        <fullName evidence="2">Hydrogen cyanide synthase subunit HcnA</fullName>
        <ecNumber evidence="2">1.4.99.5</ecNumber>
    </submittedName>
</protein>
<dbReference type="InterPro" id="IPR042204">
    <property type="entry name" value="2Fe-2S-bd_N"/>
</dbReference>
<sequence>MQDSRFERRTSQTATVSFTLDGVSVNACAGDTLAAALLVHDGAAFRTTGVSGAPKLPFCMMGVCFECLVELDGQPNVQSCMVEVQNGMTVRRHSGFRTLGDAR</sequence>
<evidence type="ECO:0000313" key="3">
    <source>
        <dbReference type="Proteomes" id="UP000051870"/>
    </source>
</evidence>
<proteinExistence type="predicted"/>
<name>A0A0P1I1Z0_9RHOB</name>